<feature type="signal peptide" evidence="1">
    <location>
        <begin position="1"/>
        <end position="20"/>
    </location>
</feature>
<evidence type="ECO:0008006" key="4">
    <source>
        <dbReference type="Google" id="ProtNLM"/>
    </source>
</evidence>
<accession>A0A840YB09</accession>
<reference evidence="2 3" key="1">
    <citation type="submission" date="2020-08" db="EMBL/GenBank/DDBJ databases">
        <title>Genomic Encyclopedia of Type Strains, Phase IV (KMG-IV): sequencing the most valuable type-strain genomes for metagenomic binning, comparative biology and taxonomic classification.</title>
        <authorList>
            <person name="Goeker M."/>
        </authorList>
    </citation>
    <scope>NUCLEOTIDE SEQUENCE [LARGE SCALE GENOMIC DNA]</scope>
    <source>
        <strain evidence="2 3">DSM 26736</strain>
    </source>
</reference>
<comment type="caution">
    <text evidence="2">The sequence shown here is derived from an EMBL/GenBank/DDBJ whole genome shotgun (WGS) entry which is preliminary data.</text>
</comment>
<evidence type="ECO:0000313" key="2">
    <source>
        <dbReference type="EMBL" id="MBB5709475.1"/>
    </source>
</evidence>
<keyword evidence="3" id="KW-1185">Reference proteome</keyword>
<organism evidence="2 3">
    <name type="scientific">Sphingomonas xinjiangensis</name>
    <dbReference type="NCBI Taxonomy" id="643568"/>
    <lineage>
        <taxon>Bacteria</taxon>
        <taxon>Pseudomonadati</taxon>
        <taxon>Pseudomonadota</taxon>
        <taxon>Alphaproteobacteria</taxon>
        <taxon>Sphingomonadales</taxon>
        <taxon>Sphingomonadaceae</taxon>
        <taxon>Sphingomonas</taxon>
    </lineage>
</organism>
<sequence>MMRKMMLITLLCMLSGTAQAHEVWVERDGAGAARIYLGEPADPLPAGGDPEFEKLKAPTVLGQEKPTFTRRAGFLEAAVPSGDVRVWDDNVFAPWGAEGSKEGVVYYARAGRTEARTLLPLEIAPVVPNSNRFALLRDGKPVANTKVTIISPDKWSRSVLTGAQGDFEVPVREQGRYLLTAAVKDEGQAGQPVGTMHRITTTTFTSN</sequence>
<proteinExistence type="predicted"/>
<keyword evidence="1" id="KW-0732">Signal</keyword>
<dbReference type="Proteomes" id="UP000527143">
    <property type="component" value="Unassembled WGS sequence"/>
</dbReference>
<protein>
    <recommendedName>
        <fullName evidence="4">DUF4198 domain-containing protein</fullName>
    </recommendedName>
</protein>
<dbReference type="EMBL" id="JACIJF010000002">
    <property type="protein sequence ID" value="MBB5709475.1"/>
    <property type="molecule type" value="Genomic_DNA"/>
</dbReference>
<name>A0A840YB09_9SPHN</name>
<gene>
    <name evidence="2" type="ORF">FHT02_000697</name>
</gene>
<dbReference type="SUPFAM" id="SSF49478">
    <property type="entry name" value="Cna protein B-type domain"/>
    <property type="match status" value="1"/>
</dbReference>
<evidence type="ECO:0000313" key="3">
    <source>
        <dbReference type="Proteomes" id="UP000527143"/>
    </source>
</evidence>
<dbReference type="AlphaFoldDB" id="A0A840YB09"/>
<dbReference type="RefSeq" id="WP_246352172.1">
    <property type="nucleotide sequence ID" value="NZ_JACIJF010000002.1"/>
</dbReference>
<feature type="chain" id="PRO_5032270389" description="DUF4198 domain-containing protein" evidence="1">
    <location>
        <begin position="21"/>
        <end position="207"/>
    </location>
</feature>
<evidence type="ECO:0000256" key="1">
    <source>
        <dbReference type="SAM" id="SignalP"/>
    </source>
</evidence>